<keyword evidence="3" id="KW-1185">Reference proteome</keyword>
<dbReference type="AlphaFoldDB" id="A0A6M0CGH0"/>
<sequence length="276" mass="32664">MNIKICFFLVSLFSFFSCNNTNYYEEGKILYDNGDYENAIKKFKKIKEKEETYKISILLISKADSIIEVQKRENFVNDSIAWVDELKRIDSLKVIQAKALDSIKIVQIKANEKKEIEKLKKELASIKSFNGDEYRGHVSSLIIEVALFSTWGKMAKEAKMENNQVIKKLRQDISINLKKLQIREFPKIRVEYVKILKKKLWETNIEVVSFGKRKSTIQFTGGLFANNKNIKDMQSTIFETLDDFRFKRANYKWYKYDNEYTYYSINSERDSKIIIY</sequence>
<comment type="caution">
    <text evidence="2">The sequence shown here is derived from an EMBL/GenBank/DDBJ whole genome shotgun (WGS) entry which is preliminary data.</text>
</comment>
<evidence type="ECO:0000313" key="2">
    <source>
        <dbReference type="EMBL" id="NER17016.1"/>
    </source>
</evidence>
<dbReference type="InterPro" id="IPR019734">
    <property type="entry name" value="TPR_rpt"/>
</dbReference>
<keyword evidence="1" id="KW-0802">TPR repeat</keyword>
<feature type="repeat" description="TPR" evidence="1">
    <location>
        <begin position="20"/>
        <end position="53"/>
    </location>
</feature>
<dbReference type="Proteomes" id="UP000474296">
    <property type="component" value="Unassembled WGS sequence"/>
</dbReference>
<dbReference type="EMBL" id="JAABOQ010000003">
    <property type="protein sequence ID" value="NER17016.1"/>
    <property type="molecule type" value="Genomic_DNA"/>
</dbReference>
<evidence type="ECO:0000256" key="1">
    <source>
        <dbReference type="PROSITE-ProRule" id="PRU00339"/>
    </source>
</evidence>
<accession>A0A6M0CGH0</accession>
<reference evidence="2 3" key="1">
    <citation type="submission" date="2020-01" db="EMBL/GenBank/DDBJ databases">
        <title>Spongiivirga citrea KCTC 32990T.</title>
        <authorList>
            <person name="Wang G."/>
        </authorList>
    </citation>
    <scope>NUCLEOTIDE SEQUENCE [LARGE SCALE GENOMIC DNA]</scope>
    <source>
        <strain evidence="2 3">KCTC 32990</strain>
    </source>
</reference>
<dbReference type="PROSITE" id="PS50005">
    <property type="entry name" value="TPR"/>
    <property type="match status" value="1"/>
</dbReference>
<evidence type="ECO:0000313" key="3">
    <source>
        <dbReference type="Proteomes" id="UP000474296"/>
    </source>
</evidence>
<protein>
    <recommendedName>
        <fullName evidence="4">Tetratricopeptide repeat protein</fullName>
    </recommendedName>
</protein>
<organism evidence="2 3">
    <name type="scientific">Spongiivirga citrea</name>
    <dbReference type="NCBI Taxonomy" id="1481457"/>
    <lineage>
        <taxon>Bacteria</taxon>
        <taxon>Pseudomonadati</taxon>
        <taxon>Bacteroidota</taxon>
        <taxon>Flavobacteriia</taxon>
        <taxon>Flavobacteriales</taxon>
        <taxon>Flavobacteriaceae</taxon>
        <taxon>Spongiivirga</taxon>
    </lineage>
</organism>
<dbReference type="RefSeq" id="WP_164030977.1">
    <property type="nucleotide sequence ID" value="NZ_JAABOQ010000003.1"/>
</dbReference>
<name>A0A6M0CGH0_9FLAO</name>
<dbReference type="PROSITE" id="PS51257">
    <property type="entry name" value="PROKAR_LIPOPROTEIN"/>
    <property type="match status" value="1"/>
</dbReference>
<gene>
    <name evidence="2" type="ORF">GWK10_07325</name>
</gene>
<evidence type="ECO:0008006" key="4">
    <source>
        <dbReference type="Google" id="ProtNLM"/>
    </source>
</evidence>
<proteinExistence type="predicted"/>